<comment type="similarity">
    <text evidence="1 3">Belongs to the short-chain dehydrogenases/reductases (SDR) family.</text>
</comment>
<dbReference type="PATRIC" id="fig|1379870.5.peg.4557"/>
<dbReference type="OrthoDB" id="9810734at2"/>
<dbReference type="Proteomes" id="UP000033054">
    <property type="component" value="Chromosome"/>
</dbReference>
<dbReference type="Pfam" id="PF00106">
    <property type="entry name" value="adh_short"/>
    <property type="match status" value="1"/>
</dbReference>
<sequence length="247" mass="26730">MNISNKTVLITGGGSGIGFEVAKLLSAQGNTVLLVGRTESKLKKAAEGLPNTVAIRCDITNEKDVNELIQRVSEEYPDLSVLINNAGLAFAYTHSENAGAFEKSTVEFATNYFSLVRLTEGFLPLLKAQPEAAIVNVTSIVAFAPSVRIPSYSDSKAAVHSYTLSLRHTLAQDTSIKVFELMPPLVNTEFSKEIGGEQNGIPPIEVAQGLVDAIEKDEYEIKIGQTADFRAFYLTAPNEAFALMNQE</sequence>
<dbReference type="AlphaFoldDB" id="A0A0E3ZYI7"/>
<dbReference type="STRING" id="1379870.SD10_21125"/>
<evidence type="ECO:0000256" key="2">
    <source>
        <dbReference type="ARBA" id="ARBA00023002"/>
    </source>
</evidence>
<dbReference type="SUPFAM" id="SSF51735">
    <property type="entry name" value="NAD(P)-binding Rossmann-fold domains"/>
    <property type="match status" value="1"/>
</dbReference>
<protein>
    <submittedName>
        <fullName evidence="4">Short-chain dehydrogenase</fullName>
    </submittedName>
</protein>
<dbReference type="InterPro" id="IPR002347">
    <property type="entry name" value="SDR_fam"/>
</dbReference>
<dbReference type="RefSeq" id="WP_046576528.1">
    <property type="nucleotide sequence ID" value="NZ_CP010429.1"/>
</dbReference>
<dbReference type="InterPro" id="IPR036291">
    <property type="entry name" value="NAD(P)-bd_dom_sf"/>
</dbReference>
<dbReference type="PRINTS" id="PR00080">
    <property type="entry name" value="SDRFAMILY"/>
</dbReference>
<dbReference type="PANTHER" id="PTHR44196:SF1">
    <property type="entry name" value="DEHYDROGENASE_REDUCTASE SDR FAMILY MEMBER 7B"/>
    <property type="match status" value="1"/>
</dbReference>
<dbReference type="GO" id="GO:0016491">
    <property type="term" value="F:oxidoreductase activity"/>
    <property type="evidence" value="ECO:0007669"/>
    <property type="project" value="UniProtKB-KW"/>
</dbReference>
<dbReference type="Gene3D" id="3.40.50.720">
    <property type="entry name" value="NAD(P)-binding Rossmann-like Domain"/>
    <property type="match status" value="1"/>
</dbReference>
<dbReference type="KEGG" id="srd:SD10_21125"/>
<keyword evidence="2" id="KW-0560">Oxidoreductase</keyword>
<dbReference type="PRINTS" id="PR00081">
    <property type="entry name" value="GDHRDH"/>
</dbReference>
<gene>
    <name evidence="4" type="ORF">SD10_21125</name>
</gene>
<organism evidence="4 5">
    <name type="scientific">Spirosoma radiotolerans</name>
    <dbReference type="NCBI Taxonomy" id="1379870"/>
    <lineage>
        <taxon>Bacteria</taxon>
        <taxon>Pseudomonadati</taxon>
        <taxon>Bacteroidota</taxon>
        <taxon>Cytophagia</taxon>
        <taxon>Cytophagales</taxon>
        <taxon>Cytophagaceae</taxon>
        <taxon>Spirosoma</taxon>
    </lineage>
</organism>
<evidence type="ECO:0000313" key="4">
    <source>
        <dbReference type="EMBL" id="AKD57025.1"/>
    </source>
</evidence>
<evidence type="ECO:0000313" key="5">
    <source>
        <dbReference type="Proteomes" id="UP000033054"/>
    </source>
</evidence>
<name>A0A0E3ZYI7_9BACT</name>
<reference evidence="4 5" key="1">
    <citation type="journal article" date="2014" name="Curr. Microbiol.">
        <title>Spirosoma radiotolerans sp. nov., a gamma-radiation-resistant bacterium isolated from gamma ray-irradiated soil.</title>
        <authorList>
            <person name="Lee J.J."/>
            <person name="Srinivasan S."/>
            <person name="Lim S."/>
            <person name="Joe M."/>
            <person name="Im S."/>
            <person name="Bae S.I."/>
            <person name="Park K.R."/>
            <person name="Han J.H."/>
            <person name="Park S.H."/>
            <person name="Joo B.M."/>
            <person name="Park S.J."/>
            <person name="Kim M.K."/>
        </authorList>
    </citation>
    <scope>NUCLEOTIDE SEQUENCE [LARGE SCALE GENOMIC DNA]</scope>
    <source>
        <strain evidence="4 5">DG5A</strain>
    </source>
</reference>
<proteinExistence type="inferred from homology"/>
<dbReference type="PANTHER" id="PTHR44196">
    <property type="entry name" value="DEHYDROGENASE/REDUCTASE SDR FAMILY MEMBER 7B"/>
    <property type="match status" value="1"/>
</dbReference>
<evidence type="ECO:0000256" key="3">
    <source>
        <dbReference type="RuleBase" id="RU000363"/>
    </source>
</evidence>
<dbReference type="EMBL" id="CP010429">
    <property type="protein sequence ID" value="AKD57025.1"/>
    <property type="molecule type" value="Genomic_DNA"/>
</dbReference>
<dbReference type="HOGENOM" id="CLU_010194_2_6_10"/>
<keyword evidence="5" id="KW-1185">Reference proteome</keyword>
<accession>A0A0E3ZYI7</accession>
<evidence type="ECO:0000256" key="1">
    <source>
        <dbReference type="ARBA" id="ARBA00006484"/>
    </source>
</evidence>
<dbReference type="GO" id="GO:0016020">
    <property type="term" value="C:membrane"/>
    <property type="evidence" value="ECO:0007669"/>
    <property type="project" value="TreeGrafter"/>
</dbReference>